<organism evidence="1 2">
    <name type="scientific">Ovis ammon polii x Ovis aries</name>
    <dbReference type="NCBI Taxonomy" id="2918886"/>
    <lineage>
        <taxon>Eukaryota</taxon>
        <taxon>Metazoa</taxon>
        <taxon>Chordata</taxon>
        <taxon>Craniata</taxon>
        <taxon>Vertebrata</taxon>
        <taxon>Euteleostomi</taxon>
        <taxon>Mammalia</taxon>
        <taxon>Eutheria</taxon>
        <taxon>Laurasiatheria</taxon>
        <taxon>Artiodactyla</taxon>
        <taxon>Ruminantia</taxon>
        <taxon>Pecora</taxon>
        <taxon>Bovidae</taxon>
        <taxon>Caprinae</taxon>
        <taxon>Ovis</taxon>
    </lineage>
</organism>
<dbReference type="Proteomes" id="UP001057279">
    <property type="component" value="Linkage Group LG21"/>
</dbReference>
<protein>
    <submittedName>
        <fullName evidence="1">Uncharacterized protein</fullName>
    </submittedName>
</protein>
<keyword evidence="2" id="KW-1185">Reference proteome</keyword>
<dbReference type="EMBL" id="CM043046">
    <property type="protein sequence ID" value="KAI4561564.1"/>
    <property type="molecule type" value="Genomic_DNA"/>
</dbReference>
<reference evidence="1" key="1">
    <citation type="submission" date="2022-03" db="EMBL/GenBank/DDBJ databases">
        <title>Genomic analyses of argali, domestic sheep and their hybrids provide insights into chromosomal evolution, heterosis and genetic basis of agronomic traits.</title>
        <authorList>
            <person name="Li M."/>
        </authorList>
    </citation>
    <scope>NUCLEOTIDE SEQUENCE</scope>
    <source>
        <strain evidence="1">F1 hybrid</strain>
    </source>
</reference>
<evidence type="ECO:0000313" key="2">
    <source>
        <dbReference type="Proteomes" id="UP001057279"/>
    </source>
</evidence>
<evidence type="ECO:0000313" key="1">
    <source>
        <dbReference type="EMBL" id="KAI4561564.1"/>
    </source>
</evidence>
<name>A0ACB9U973_9CETA</name>
<accession>A0ACB9U973</accession>
<sequence length="499" mass="57582">MAVSWRSWLANEGVKHLCLLIWVSLNVLLFWKTFLLYNQGPEYHYLHQMLGLGLCLSRASASVLNLNCSLILLPMCRTLLAYLRGSQKVPSRRTRRLLDKSRTFHITCGVTICIFSGVHVAAHLVNALNFSVNYREDFVELNAARYREEDPRKLLFTTVPGLTGVCMVLVLFLMITASTYAIRVSNYDIFWYTHNLFFVFYMLLMLHVSGGLLKYQTNLDTHPPGCINLNGTHFQNTHLPEHLSDHFHESFPGGFSKPDELTQNTFVKICMEEPRFQANFPQTWLWISGPLCLYCAERLYRCIRSNKPVTIISVTSHPSDVMEIRMVKENFKARPGQCPTETKATFGVHLKIVGDWTERFRDLLLPPSSQDSEILPFIQSRNYPKLYIDGPFGSPFEESLNYEFWQENRPDYVNIQLYLSQTDGIQKIIGEKYQALNSRLFIGRPQWKLLFDEIAKCNRGKTVGVFCCGPNSISKILHKLSNRNNSYGTRFEYNKESFS</sequence>
<gene>
    <name evidence="1" type="ORF">MJG53_016618</name>
</gene>
<proteinExistence type="predicted"/>
<comment type="caution">
    <text evidence="1">The sequence shown here is derived from an EMBL/GenBank/DDBJ whole genome shotgun (WGS) entry which is preliminary data.</text>
</comment>